<evidence type="ECO:0000256" key="6">
    <source>
        <dbReference type="ARBA" id="ARBA00041911"/>
    </source>
</evidence>
<evidence type="ECO:0000256" key="5">
    <source>
        <dbReference type="ARBA" id="ARBA00041396"/>
    </source>
</evidence>
<dbReference type="PANTHER" id="PTHR45662:SF2">
    <property type="entry name" value="PHOSPHATIDYLINOSITOL-3-PHOSPHATASE SAC1"/>
    <property type="match status" value="1"/>
</dbReference>
<evidence type="ECO:0000256" key="3">
    <source>
        <dbReference type="ARBA" id="ARBA00036807"/>
    </source>
</evidence>
<organism evidence="9">
    <name type="scientific">Phallusia mammillata</name>
    <dbReference type="NCBI Taxonomy" id="59560"/>
    <lineage>
        <taxon>Eukaryota</taxon>
        <taxon>Metazoa</taxon>
        <taxon>Chordata</taxon>
        <taxon>Tunicata</taxon>
        <taxon>Ascidiacea</taxon>
        <taxon>Phlebobranchia</taxon>
        <taxon>Ascidiidae</taxon>
        <taxon>Phallusia</taxon>
    </lineage>
</organism>
<feature type="domain" description="SAC" evidence="8">
    <location>
        <begin position="123"/>
        <end position="453"/>
    </location>
</feature>
<comment type="catalytic activity">
    <reaction evidence="3">
        <text>a 1,2-diacyl-sn-glycero-3-phospho-(1D-myo-inositol 4-phosphate) + H2O = a 1,2-diacyl-sn-glycero-3-phospho-(1D-myo-inositol) + phosphate</text>
        <dbReference type="Rhea" id="RHEA:55652"/>
        <dbReference type="ChEBI" id="CHEBI:15377"/>
        <dbReference type="ChEBI" id="CHEBI:43474"/>
        <dbReference type="ChEBI" id="CHEBI:57880"/>
        <dbReference type="ChEBI" id="CHEBI:58178"/>
    </reaction>
    <physiologicalReaction direction="left-to-right" evidence="3">
        <dbReference type="Rhea" id="RHEA:55653"/>
    </physiologicalReaction>
</comment>
<dbReference type="EMBL" id="LR789984">
    <property type="protein sequence ID" value="CAB3265846.1"/>
    <property type="molecule type" value="mRNA"/>
</dbReference>
<dbReference type="EC" id="3.1.3.64" evidence="1"/>
<evidence type="ECO:0000313" key="9">
    <source>
        <dbReference type="EMBL" id="CAB3265846.1"/>
    </source>
</evidence>
<dbReference type="PROSITE" id="PS50275">
    <property type="entry name" value="SAC"/>
    <property type="match status" value="1"/>
</dbReference>
<feature type="transmembrane region" description="Helical" evidence="7">
    <location>
        <begin position="526"/>
        <end position="546"/>
    </location>
</feature>
<protein>
    <recommendedName>
        <fullName evidence="4">Phosphatidylinositol-3-phosphatase SAC1</fullName>
        <ecNumber evidence="1">3.1.3.64</ecNumber>
    </recommendedName>
    <alternativeName>
        <fullName evidence="6">Phosphatidylinositol-4-phosphate phosphatase</fullName>
    </alternativeName>
    <alternativeName>
        <fullName evidence="5">Suppressor of actin mutations 1-like protein</fullName>
    </alternativeName>
</protein>
<dbReference type="GO" id="GO:0046856">
    <property type="term" value="P:phosphatidylinositol dephosphorylation"/>
    <property type="evidence" value="ECO:0007669"/>
    <property type="project" value="TreeGrafter"/>
</dbReference>
<keyword evidence="7" id="KW-0812">Transmembrane</keyword>
<evidence type="ECO:0000256" key="1">
    <source>
        <dbReference type="ARBA" id="ARBA00013038"/>
    </source>
</evidence>
<proteinExistence type="evidence at transcript level"/>
<dbReference type="InterPro" id="IPR002013">
    <property type="entry name" value="SAC_dom"/>
</dbReference>
<dbReference type="AlphaFoldDB" id="A0A6F9DS99"/>
<dbReference type="GO" id="GO:0043812">
    <property type="term" value="F:phosphatidylinositol-4-phosphate phosphatase activity"/>
    <property type="evidence" value="ECO:0007669"/>
    <property type="project" value="TreeGrafter"/>
</dbReference>
<keyword evidence="7" id="KW-0472">Membrane</keyword>
<evidence type="ECO:0000256" key="2">
    <source>
        <dbReference type="ARBA" id="ARBA00036631"/>
    </source>
</evidence>
<feature type="transmembrane region" description="Helical" evidence="7">
    <location>
        <begin position="552"/>
        <end position="571"/>
    </location>
</feature>
<evidence type="ECO:0000256" key="7">
    <source>
        <dbReference type="SAM" id="Phobius"/>
    </source>
</evidence>
<dbReference type="GO" id="GO:0004438">
    <property type="term" value="F:phosphatidylinositol-3-phosphate phosphatase activity"/>
    <property type="evidence" value="ECO:0007669"/>
    <property type="project" value="UniProtKB-EC"/>
</dbReference>
<dbReference type="GO" id="GO:0005783">
    <property type="term" value="C:endoplasmic reticulum"/>
    <property type="evidence" value="ECO:0007669"/>
    <property type="project" value="TreeGrafter"/>
</dbReference>
<reference evidence="9" key="1">
    <citation type="submission" date="2020-04" db="EMBL/GenBank/DDBJ databases">
        <authorList>
            <person name="Neveu A P."/>
        </authorList>
    </citation>
    <scope>NUCLEOTIDE SEQUENCE</scope>
    <source>
        <tissue evidence="9">Whole embryo</tissue>
    </source>
</reference>
<sequence length="591" mass="67732">MAAVYDNLRLHITSDSFYIESLNAGSRDVLVLDRINFEINLRSNREDIPPSLAESKLIYGIFGIIRLVGGPYLVVITGRQRVGDILGHTVWKITETEIIPFRKSLLNLNEAQTSDNRTYLAMLEYALAVDSFYFCTSFDITHSMQRLASADTGFHSEPLSSRADGRFLWNRHALHDFLDRPELQQFTLPIMHGFISITACFVQGRTFDLALISRRSTLRAGTRYFVRGIDSNGEVANFVETEQVLIYAHHICSIVQTRGSIPLIWTQKPNLRYKPSLHLVGDQEKHLKYFNQHFDSQIVTYGKQVAINLVNHKGSELELARAFLDTVNKAKCQDITYEAFDFHHECGMSRWDRLSILMDRIALDQDQFGYFMQDRDGAVFMKQSGVFRTNCMDCLDRTNVVQSLIARRSLTKQLTQLGIFKPGHAIEQEFDLDYLLKQIWADNADFCSQQYAGTGALKTDFTRTGKRTKLGLLRDGMNSAVRYYKNNFADGFRQDSIDLLLGNYVISDSDNQQSPFPSMQQRRRPMILFFTYLAFSLFVIFALIPASGFTEQFSYILLWAGATFLMALYLLRNGVDFVNYPSLVHVKQKED</sequence>
<accession>A0A6F9DS99</accession>
<evidence type="ECO:0000256" key="4">
    <source>
        <dbReference type="ARBA" id="ARBA00040795"/>
    </source>
</evidence>
<dbReference type="PANTHER" id="PTHR45662">
    <property type="entry name" value="PHOSPHATIDYLINOSITIDE PHOSPHATASE SAC1"/>
    <property type="match status" value="1"/>
</dbReference>
<evidence type="ECO:0000259" key="8">
    <source>
        <dbReference type="PROSITE" id="PS50275"/>
    </source>
</evidence>
<name>A0A6F9DS99_9ASCI</name>
<keyword evidence="7" id="KW-1133">Transmembrane helix</keyword>
<dbReference type="Pfam" id="PF02383">
    <property type="entry name" value="Syja_N"/>
    <property type="match status" value="1"/>
</dbReference>
<comment type="catalytic activity">
    <reaction evidence="2">
        <text>a 1,2-diacyl-sn-glycero-3-phospho-(1D-myo-inositol-3-phosphate) + H2O = a 1,2-diacyl-sn-glycero-3-phospho-(1D-myo-inositol) + phosphate</text>
        <dbReference type="Rhea" id="RHEA:12316"/>
        <dbReference type="ChEBI" id="CHEBI:15377"/>
        <dbReference type="ChEBI" id="CHEBI:43474"/>
        <dbReference type="ChEBI" id="CHEBI:57880"/>
        <dbReference type="ChEBI" id="CHEBI:58088"/>
        <dbReference type="EC" id="3.1.3.64"/>
    </reaction>
    <physiologicalReaction direction="left-to-right" evidence="2">
        <dbReference type="Rhea" id="RHEA:12317"/>
    </physiologicalReaction>
</comment>
<gene>
    <name evidence="9" type="primary">Sacm1l</name>
</gene>